<comment type="pathway">
    <text evidence="9">Protein modification; lipoprotein biosynthesis (signal peptide cleavage).</text>
</comment>
<dbReference type="GO" id="GO:0006508">
    <property type="term" value="P:proteolysis"/>
    <property type="evidence" value="ECO:0007669"/>
    <property type="project" value="UniProtKB-KW"/>
</dbReference>
<evidence type="ECO:0000313" key="12">
    <source>
        <dbReference type="Proteomes" id="UP000230935"/>
    </source>
</evidence>
<reference evidence="12" key="1">
    <citation type="submission" date="2017-09" db="EMBL/GenBank/DDBJ databases">
        <title>Depth-based differentiation of microbial function through sediment-hosted aquifers and enrichment of novel symbionts in the deep terrestrial subsurface.</title>
        <authorList>
            <person name="Probst A.J."/>
            <person name="Ladd B."/>
            <person name="Jarett J.K."/>
            <person name="Geller-Mcgrath D.E."/>
            <person name="Sieber C.M.K."/>
            <person name="Emerson J.B."/>
            <person name="Anantharaman K."/>
            <person name="Thomas B.C."/>
            <person name="Malmstrom R."/>
            <person name="Stieglmeier M."/>
            <person name="Klingl A."/>
            <person name="Woyke T."/>
            <person name="Ryan C.M."/>
            <person name="Banfield J.F."/>
        </authorList>
    </citation>
    <scope>NUCLEOTIDE SEQUENCE [LARGE SCALE GENOMIC DNA]</scope>
</reference>
<comment type="function">
    <text evidence="9">This protein specifically catalyzes the removal of signal peptides from prolipoproteins.</text>
</comment>
<dbReference type="HAMAP" id="MF_00161">
    <property type="entry name" value="LspA"/>
    <property type="match status" value="1"/>
</dbReference>
<dbReference type="GO" id="GO:0004190">
    <property type="term" value="F:aspartic-type endopeptidase activity"/>
    <property type="evidence" value="ECO:0007669"/>
    <property type="project" value="UniProtKB-UniRule"/>
</dbReference>
<comment type="caution">
    <text evidence="9">Lacks conserved residue(s) required for the propagation of feature annotation.</text>
</comment>
<evidence type="ECO:0000256" key="8">
    <source>
        <dbReference type="ARBA" id="ARBA00023136"/>
    </source>
</evidence>
<dbReference type="PANTHER" id="PTHR33695:SF1">
    <property type="entry name" value="LIPOPROTEIN SIGNAL PEPTIDASE"/>
    <property type="match status" value="1"/>
</dbReference>
<evidence type="ECO:0000256" key="5">
    <source>
        <dbReference type="ARBA" id="ARBA00022750"/>
    </source>
</evidence>
<organism evidence="11 12">
    <name type="scientific">Candidatus Buchananbacteria bacterium CG10_big_fil_rev_8_21_14_0_10_42_9</name>
    <dbReference type="NCBI Taxonomy" id="1974526"/>
    <lineage>
        <taxon>Bacteria</taxon>
        <taxon>Candidatus Buchananiibacteriota</taxon>
    </lineage>
</organism>
<feature type="active site" evidence="9">
    <location>
        <position position="115"/>
    </location>
</feature>
<accession>A0A2H0W0A8</accession>
<evidence type="ECO:0000256" key="2">
    <source>
        <dbReference type="ARBA" id="ARBA00022475"/>
    </source>
</evidence>
<evidence type="ECO:0000256" key="6">
    <source>
        <dbReference type="ARBA" id="ARBA00022801"/>
    </source>
</evidence>
<evidence type="ECO:0000256" key="3">
    <source>
        <dbReference type="ARBA" id="ARBA00022670"/>
    </source>
</evidence>
<dbReference type="UniPathway" id="UPA00665"/>
<dbReference type="InterPro" id="IPR001872">
    <property type="entry name" value="Peptidase_A8"/>
</dbReference>
<dbReference type="EMBL" id="PEZZ01000038">
    <property type="protein sequence ID" value="PIS04737.1"/>
    <property type="molecule type" value="Genomic_DNA"/>
</dbReference>
<comment type="caution">
    <text evidence="11">The sequence shown here is derived from an EMBL/GenBank/DDBJ whole genome shotgun (WGS) entry which is preliminary data.</text>
</comment>
<dbReference type="Pfam" id="PF01252">
    <property type="entry name" value="Peptidase_A8"/>
    <property type="match status" value="1"/>
</dbReference>
<evidence type="ECO:0000256" key="10">
    <source>
        <dbReference type="RuleBase" id="RU004181"/>
    </source>
</evidence>
<keyword evidence="8 9" id="KW-0472">Membrane</keyword>
<comment type="catalytic activity">
    <reaction evidence="9">
        <text>Release of signal peptides from bacterial membrane prolipoproteins. Hydrolyzes -Xaa-Yaa-Zaa-|-(S,diacylglyceryl)Cys-, in which Xaa is hydrophobic (preferably Leu), and Yaa (Ala or Ser) and Zaa (Gly or Ala) have small, neutral side chains.</text>
        <dbReference type="EC" id="3.4.23.36"/>
    </reaction>
</comment>
<dbReference type="PANTHER" id="PTHR33695">
    <property type="entry name" value="LIPOPROTEIN SIGNAL PEPTIDASE"/>
    <property type="match status" value="1"/>
</dbReference>
<feature type="transmembrane region" description="Helical" evidence="9">
    <location>
        <begin position="117"/>
        <end position="144"/>
    </location>
</feature>
<evidence type="ECO:0000313" key="11">
    <source>
        <dbReference type="EMBL" id="PIS04737.1"/>
    </source>
</evidence>
<feature type="transmembrane region" description="Helical" evidence="9">
    <location>
        <begin position="86"/>
        <end position="105"/>
    </location>
</feature>
<protein>
    <recommendedName>
        <fullName evidence="9">Lipoprotein signal peptidase</fullName>
        <ecNumber evidence="9">3.4.23.36</ecNumber>
    </recommendedName>
    <alternativeName>
        <fullName evidence="9">Prolipoprotein signal peptidase</fullName>
    </alternativeName>
    <alternativeName>
        <fullName evidence="9">Signal peptidase II</fullName>
        <shortName evidence="9">SPase II</shortName>
    </alternativeName>
</protein>
<keyword evidence="5 9" id="KW-0064">Aspartyl protease</keyword>
<dbReference type="Proteomes" id="UP000230935">
    <property type="component" value="Unassembled WGS sequence"/>
</dbReference>
<name>A0A2H0W0A8_9BACT</name>
<evidence type="ECO:0000256" key="1">
    <source>
        <dbReference type="ARBA" id="ARBA00006139"/>
    </source>
</evidence>
<keyword evidence="7 9" id="KW-1133">Transmembrane helix</keyword>
<keyword evidence="2 9" id="KW-1003">Cell membrane</keyword>
<gene>
    <name evidence="9" type="primary">lspA</name>
    <name evidence="11" type="ORF">COT81_04950</name>
</gene>
<dbReference type="PRINTS" id="PR00781">
    <property type="entry name" value="LIPOSIGPTASE"/>
</dbReference>
<evidence type="ECO:0000256" key="9">
    <source>
        <dbReference type="HAMAP-Rule" id="MF_00161"/>
    </source>
</evidence>
<feature type="transmembrane region" description="Helical" evidence="9">
    <location>
        <begin position="58"/>
        <end position="79"/>
    </location>
</feature>
<dbReference type="GO" id="GO:0005886">
    <property type="term" value="C:plasma membrane"/>
    <property type="evidence" value="ECO:0007669"/>
    <property type="project" value="UniProtKB-SubCell"/>
</dbReference>
<keyword evidence="4 9" id="KW-0812">Transmembrane</keyword>
<dbReference type="AlphaFoldDB" id="A0A2H0W0A8"/>
<comment type="similarity">
    <text evidence="1 9 10">Belongs to the peptidase A8 family.</text>
</comment>
<keyword evidence="3 9" id="KW-0645">Protease</keyword>
<sequence length="149" mass="16804">MKISKAYHAGLVLTLLAGVIDRAFKNYFLQNPGAHWDFFSFITFQKTTNQGIAFSLPLPSGITVALVIIIILILVSWLIQNFKQGVNRHLILISMVVVGAISNLIDRIQYGHVIDYIFISYFTIFNLADIMITFGIGIILLQLFKTKKL</sequence>
<dbReference type="EC" id="3.4.23.36" evidence="9"/>
<evidence type="ECO:0000256" key="7">
    <source>
        <dbReference type="ARBA" id="ARBA00022989"/>
    </source>
</evidence>
<comment type="subcellular location">
    <subcellularLocation>
        <location evidence="9">Cell membrane</location>
        <topology evidence="9">Multi-pass membrane protein</topology>
    </subcellularLocation>
</comment>
<proteinExistence type="inferred from homology"/>
<evidence type="ECO:0000256" key="4">
    <source>
        <dbReference type="ARBA" id="ARBA00022692"/>
    </source>
</evidence>
<keyword evidence="6 9" id="KW-0378">Hydrolase</keyword>
<feature type="active site" evidence="9">
    <location>
        <position position="129"/>
    </location>
</feature>